<dbReference type="STRING" id="1131935.PDENDC454_13670"/>
<reference evidence="2 3" key="1">
    <citation type="journal article" date="2012" name="J. Bacteriol.">
        <title>Genome Sequence of the Pattern-Forming Social Bacterium Paenibacillus dendritiformis C454 Chiral Morphotype.</title>
        <authorList>
            <person name="Sirota-Madi A."/>
            <person name="Olender T."/>
            <person name="Helman Y."/>
            <person name="Brainis I."/>
            <person name="Finkelshtein A."/>
            <person name="Roth D."/>
            <person name="Hagai E."/>
            <person name="Leshkowitz D."/>
            <person name="Brodsky L."/>
            <person name="Galatenko V."/>
            <person name="Nikolaev V."/>
            <person name="Gutnick D.L."/>
            <person name="Lancet D."/>
            <person name="Ben-Jacob E."/>
        </authorList>
    </citation>
    <scope>NUCLEOTIDE SEQUENCE [LARGE SCALE GENOMIC DNA]</scope>
    <source>
        <strain evidence="2 3">C454</strain>
    </source>
</reference>
<proteinExistence type="predicted"/>
<feature type="domain" description="N-acetyltransferase" evidence="1">
    <location>
        <begin position="17"/>
        <end position="170"/>
    </location>
</feature>
<accession>H3SGS9</accession>
<dbReference type="InterPro" id="IPR016181">
    <property type="entry name" value="Acyl_CoA_acyltransferase"/>
</dbReference>
<organism evidence="2 3">
    <name type="scientific">Paenibacillus dendritiformis C454</name>
    <dbReference type="NCBI Taxonomy" id="1131935"/>
    <lineage>
        <taxon>Bacteria</taxon>
        <taxon>Bacillati</taxon>
        <taxon>Bacillota</taxon>
        <taxon>Bacilli</taxon>
        <taxon>Bacillales</taxon>
        <taxon>Paenibacillaceae</taxon>
        <taxon>Paenibacillus</taxon>
    </lineage>
</organism>
<dbReference type="PATRIC" id="fig|1131935.3.peg.2825"/>
<evidence type="ECO:0000313" key="2">
    <source>
        <dbReference type="EMBL" id="EHQ61726.1"/>
    </source>
</evidence>
<protein>
    <recommendedName>
        <fullName evidence="1">N-acetyltransferase domain-containing protein</fullName>
    </recommendedName>
</protein>
<dbReference type="EMBL" id="AHKH01000031">
    <property type="protein sequence ID" value="EHQ61726.1"/>
    <property type="molecule type" value="Genomic_DNA"/>
</dbReference>
<dbReference type="PROSITE" id="PS51186">
    <property type="entry name" value="GNAT"/>
    <property type="match status" value="1"/>
</dbReference>
<dbReference type="Pfam" id="PF00583">
    <property type="entry name" value="Acetyltransf_1"/>
    <property type="match status" value="1"/>
</dbReference>
<evidence type="ECO:0000313" key="3">
    <source>
        <dbReference type="Proteomes" id="UP000003900"/>
    </source>
</evidence>
<dbReference type="InterPro" id="IPR000182">
    <property type="entry name" value="GNAT_dom"/>
</dbReference>
<dbReference type="Proteomes" id="UP000003900">
    <property type="component" value="Unassembled WGS sequence"/>
</dbReference>
<evidence type="ECO:0000259" key="1">
    <source>
        <dbReference type="PROSITE" id="PS51186"/>
    </source>
</evidence>
<dbReference type="AlphaFoldDB" id="H3SGS9"/>
<comment type="caution">
    <text evidence="2">The sequence shown here is derived from an EMBL/GenBank/DDBJ whole genome shotgun (WGS) entry which is preliminary data.</text>
</comment>
<gene>
    <name evidence="2" type="ORF">PDENDC454_13670</name>
</gene>
<dbReference type="GO" id="GO:0016747">
    <property type="term" value="F:acyltransferase activity, transferring groups other than amino-acyl groups"/>
    <property type="evidence" value="ECO:0007669"/>
    <property type="project" value="InterPro"/>
</dbReference>
<dbReference type="SUPFAM" id="SSF55729">
    <property type="entry name" value="Acyl-CoA N-acyltransferases (Nat)"/>
    <property type="match status" value="1"/>
</dbReference>
<sequence length="170" mass="19693">MPASYRHSPSRSPRLPFRVRPMTEEDGAHICSWTYEPPYQLYGFLPWEQMKALEVEFGDARIRSEQYVSVTDAEGELFGFAQFFPLLGVTRLGLGMRPDRLGQGYGVSFVQAIVEEARQRHPVDMIDLEVLTWNERAIRTYRRAGFRITDTYTRQTPTGPGEFHCMVYHP</sequence>
<dbReference type="Gene3D" id="3.40.630.30">
    <property type="match status" value="1"/>
</dbReference>
<name>H3SGS9_9BACL</name>
<keyword evidence="3" id="KW-1185">Reference proteome</keyword>